<dbReference type="GO" id="GO:0004930">
    <property type="term" value="F:G protein-coupled receptor activity"/>
    <property type="evidence" value="ECO:0007669"/>
    <property type="project" value="TreeGrafter"/>
</dbReference>
<dbReference type="EMBL" id="QPFP01000009">
    <property type="protein sequence ID" value="TEB34753.1"/>
    <property type="molecule type" value="Genomic_DNA"/>
</dbReference>
<comment type="caution">
    <text evidence="6">The sequence shown here is derived from an EMBL/GenBank/DDBJ whole genome shotgun (WGS) entry which is preliminary data.</text>
</comment>
<feature type="transmembrane region" description="Helical" evidence="5">
    <location>
        <begin position="281"/>
        <end position="303"/>
    </location>
</feature>
<feature type="transmembrane region" description="Helical" evidence="5">
    <location>
        <begin position="187"/>
        <end position="212"/>
    </location>
</feature>
<evidence type="ECO:0000256" key="4">
    <source>
        <dbReference type="ARBA" id="ARBA00023136"/>
    </source>
</evidence>
<name>A0A4Y7TKP1_COPMI</name>
<evidence type="ECO:0000313" key="6">
    <source>
        <dbReference type="EMBL" id="TEB34753.1"/>
    </source>
</evidence>
<dbReference type="Gene3D" id="1.20.1070.10">
    <property type="entry name" value="Rhodopsin 7-helix transmembrane proteins"/>
    <property type="match status" value="1"/>
</dbReference>
<keyword evidence="2 5" id="KW-0812">Transmembrane</keyword>
<dbReference type="PANTHER" id="PTHR23112">
    <property type="entry name" value="G PROTEIN-COUPLED RECEPTOR 157-RELATED"/>
    <property type="match status" value="1"/>
</dbReference>
<keyword evidence="7" id="KW-1185">Reference proteome</keyword>
<keyword evidence="3 5" id="KW-1133">Transmembrane helix</keyword>
<organism evidence="6 7">
    <name type="scientific">Coprinellus micaceus</name>
    <name type="common">Glistening ink-cap mushroom</name>
    <name type="synonym">Coprinus micaceus</name>
    <dbReference type="NCBI Taxonomy" id="71717"/>
    <lineage>
        <taxon>Eukaryota</taxon>
        <taxon>Fungi</taxon>
        <taxon>Dikarya</taxon>
        <taxon>Basidiomycota</taxon>
        <taxon>Agaricomycotina</taxon>
        <taxon>Agaricomycetes</taxon>
        <taxon>Agaricomycetidae</taxon>
        <taxon>Agaricales</taxon>
        <taxon>Agaricineae</taxon>
        <taxon>Psathyrellaceae</taxon>
        <taxon>Coprinellus</taxon>
    </lineage>
</organism>
<sequence>MDGSIFVPFPESVMAGALAVNIFAILCTVALLSVALRVAWLGLRWYITKDGEKPHDYAFFQTQLGNYAACLLVAMVVNTGAGIMALPWFLNRGITVGAACTTQAVLNQIGTWSSGFFTVTIAVHTFNSLVLKRKQPLIVSRCLMAVGWIVSGVMASLPFYLPKPNGDIYGPDGLMCGFKSDYAQFRFFLHILPILVAAALSAVLYPIIFLILRGTLTFKGGIHVTLNPKKRWSTEPEADHYNRFIARVARSMIWYPVAYVALLVPYSVLRLLEISGFFVPFQALVFAAVCWFMLGVVNVGLFYNTFRVLGPAFDGRSQTTSTRKDGMESWGPSALLDKGYASSFRRSVRASRMSIREKVTKFHLPLPVTTSKKDSVYSERGLLVSYSRGGNSYGATGYGRTFSKPPSRSMDKVEALGILLILAPAGFPRRLSLPKTYQDPILRTVTLFRPSVRGAPSIAVGWFGWVLE</sequence>
<dbReference type="Proteomes" id="UP000298030">
    <property type="component" value="Unassembled WGS sequence"/>
</dbReference>
<proteinExistence type="predicted"/>
<gene>
    <name evidence="6" type="ORF">FA13DRAFT_1625711</name>
</gene>
<protein>
    <recommendedName>
        <fullName evidence="8">G-protein coupled receptors family 1 profile domain-containing protein</fullName>
    </recommendedName>
</protein>
<dbReference type="PANTHER" id="PTHR23112:SF37">
    <property type="entry name" value="G PROTEIN-COUPLED RECEPTOR GPR1"/>
    <property type="match status" value="1"/>
</dbReference>
<dbReference type="GO" id="GO:0005886">
    <property type="term" value="C:plasma membrane"/>
    <property type="evidence" value="ECO:0007669"/>
    <property type="project" value="TreeGrafter"/>
</dbReference>
<feature type="transmembrane region" description="Helical" evidence="5">
    <location>
        <begin position="64"/>
        <end position="89"/>
    </location>
</feature>
<evidence type="ECO:0000256" key="5">
    <source>
        <dbReference type="SAM" id="Phobius"/>
    </source>
</evidence>
<dbReference type="SUPFAM" id="SSF81321">
    <property type="entry name" value="Family A G protein-coupled receptor-like"/>
    <property type="match status" value="1"/>
</dbReference>
<dbReference type="STRING" id="71717.A0A4Y7TKP1"/>
<evidence type="ECO:0000256" key="3">
    <source>
        <dbReference type="ARBA" id="ARBA00022989"/>
    </source>
</evidence>
<evidence type="ECO:0000313" key="7">
    <source>
        <dbReference type="Proteomes" id="UP000298030"/>
    </source>
</evidence>
<feature type="transmembrane region" description="Helical" evidence="5">
    <location>
        <begin position="142"/>
        <end position="161"/>
    </location>
</feature>
<dbReference type="OrthoDB" id="100006at2759"/>
<evidence type="ECO:0000256" key="1">
    <source>
        <dbReference type="ARBA" id="ARBA00004141"/>
    </source>
</evidence>
<dbReference type="AlphaFoldDB" id="A0A4Y7TKP1"/>
<evidence type="ECO:0008006" key="8">
    <source>
        <dbReference type="Google" id="ProtNLM"/>
    </source>
</evidence>
<feature type="transmembrane region" description="Helical" evidence="5">
    <location>
        <begin position="20"/>
        <end position="43"/>
    </location>
</feature>
<comment type="subcellular location">
    <subcellularLocation>
        <location evidence="1">Membrane</location>
        <topology evidence="1">Multi-pass membrane protein</topology>
    </subcellularLocation>
</comment>
<reference evidence="6 7" key="1">
    <citation type="journal article" date="2019" name="Nat. Ecol. Evol.">
        <title>Megaphylogeny resolves global patterns of mushroom evolution.</title>
        <authorList>
            <person name="Varga T."/>
            <person name="Krizsan K."/>
            <person name="Foldi C."/>
            <person name="Dima B."/>
            <person name="Sanchez-Garcia M."/>
            <person name="Sanchez-Ramirez S."/>
            <person name="Szollosi G.J."/>
            <person name="Szarkandi J.G."/>
            <person name="Papp V."/>
            <person name="Albert L."/>
            <person name="Andreopoulos W."/>
            <person name="Angelini C."/>
            <person name="Antonin V."/>
            <person name="Barry K.W."/>
            <person name="Bougher N.L."/>
            <person name="Buchanan P."/>
            <person name="Buyck B."/>
            <person name="Bense V."/>
            <person name="Catcheside P."/>
            <person name="Chovatia M."/>
            <person name="Cooper J."/>
            <person name="Damon W."/>
            <person name="Desjardin D."/>
            <person name="Finy P."/>
            <person name="Geml J."/>
            <person name="Haridas S."/>
            <person name="Hughes K."/>
            <person name="Justo A."/>
            <person name="Karasinski D."/>
            <person name="Kautmanova I."/>
            <person name="Kiss B."/>
            <person name="Kocsube S."/>
            <person name="Kotiranta H."/>
            <person name="LaButti K.M."/>
            <person name="Lechner B.E."/>
            <person name="Liimatainen K."/>
            <person name="Lipzen A."/>
            <person name="Lukacs Z."/>
            <person name="Mihaltcheva S."/>
            <person name="Morgado L.N."/>
            <person name="Niskanen T."/>
            <person name="Noordeloos M.E."/>
            <person name="Ohm R.A."/>
            <person name="Ortiz-Santana B."/>
            <person name="Ovrebo C."/>
            <person name="Racz N."/>
            <person name="Riley R."/>
            <person name="Savchenko A."/>
            <person name="Shiryaev A."/>
            <person name="Soop K."/>
            <person name="Spirin V."/>
            <person name="Szebenyi C."/>
            <person name="Tomsovsky M."/>
            <person name="Tulloss R.E."/>
            <person name="Uehling J."/>
            <person name="Grigoriev I.V."/>
            <person name="Vagvolgyi C."/>
            <person name="Papp T."/>
            <person name="Martin F.M."/>
            <person name="Miettinen O."/>
            <person name="Hibbett D.S."/>
            <person name="Nagy L.G."/>
        </authorList>
    </citation>
    <scope>NUCLEOTIDE SEQUENCE [LARGE SCALE GENOMIC DNA]</scope>
    <source>
        <strain evidence="6 7">FP101781</strain>
    </source>
</reference>
<accession>A0A4Y7TKP1</accession>
<evidence type="ECO:0000256" key="2">
    <source>
        <dbReference type="ARBA" id="ARBA00022692"/>
    </source>
</evidence>
<keyword evidence="4 5" id="KW-0472">Membrane</keyword>
<feature type="transmembrane region" description="Helical" evidence="5">
    <location>
        <begin position="109"/>
        <end position="130"/>
    </location>
</feature>
<feature type="transmembrane region" description="Helical" evidence="5">
    <location>
        <begin position="252"/>
        <end position="269"/>
    </location>
</feature>
<dbReference type="GO" id="GO:0007189">
    <property type="term" value="P:adenylate cyclase-activating G protein-coupled receptor signaling pathway"/>
    <property type="evidence" value="ECO:0007669"/>
    <property type="project" value="TreeGrafter"/>
</dbReference>